<dbReference type="Pfam" id="PF17186">
    <property type="entry name" value="Lipocalin_9"/>
    <property type="match status" value="1"/>
</dbReference>
<protein>
    <submittedName>
        <fullName evidence="2">Carotenoid 1,2-hydratase</fullName>
    </submittedName>
</protein>
<dbReference type="Proteomes" id="UP000297453">
    <property type="component" value="Unassembled WGS sequence"/>
</dbReference>
<dbReference type="RefSeq" id="WP_135584924.1">
    <property type="nucleotide sequence ID" value="NZ_RQEP01000005.1"/>
</dbReference>
<evidence type="ECO:0000259" key="1">
    <source>
        <dbReference type="Pfam" id="PF07143"/>
    </source>
</evidence>
<dbReference type="AlphaFoldDB" id="A0A4R9G8R3"/>
<organism evidence="2 3">
    <name type="scientific">Leptospira semungkisensis</name>
    <dbReference type="NCBI Taxonomy" id="2484985"/>
    <lineage>
        <taxon>Bacteria</taxon>
        <taxon>Pseudomonadati</taxon>
        <taxon>Spirochaetota</taxon>
        <taxon>Spirochaetia</taxon>
        <taxon>Leptospirales</taxon>
        <taxon>Leptospiraceae</taxon>
        <taxon>Leptospira</taxon>
    </lineage>
</organism>
<dbReference type="InterPro" id="IPR023374">
    <property type="entry name" value="AttH-like_dom_sf"/>
</dbReference>
<dbReference type="SUPFAM" id="SSF159245">
    <property type="entry name" value="AttH-like"/>
    <property type="match status" value="1"/>
</dbReference>
<reference evidence="2" key="1">
    <citation type="journal article" date="2019" name="PLoS Negl. Trop. Dis.">
        <title>Revisiting the worldwide diversity of Leptospira species in the environment.</title>
        <authorList>
            <person name="Vincent A.T."/>
            <person name="Schiettekatte O."/>
            <person name="Bourhy P."/>
            <person name="Veyrier F.J."/>
            <person name="Picardeau M."/>
        </authorList>
    </citation>
    <scope>NUCLEOTIDE SEQUENCE [LARGE SCALE GENOMIC DNA]</scope>
    <source>
        <strain evidence="2">SSS9</strain>
    </source>
</reference>
<dbReference type="Pfam" id="PF07143">
    <property type="entry name" value="CrtC"/>
    <property type="match status" value="1"/>
</dbReference>
<name>A0A4R9G8R3_9LEPT</name>
<dbReference type="OrthoDB" id="9770826at2"/>
<evidence type="ECO:0000313" key="3">
    <source>
        <dbReference type="Proteomes" id="UP000297453"/>
    </source>
</evidence>
<gene>
    <name evidence="2" type="ORF">EHO59_03885</name>
</gene>
<evidence type="ECO:0000313" key="2">
    <source>
        <dbReference type="EMBL" id="TGK07257.1"/>
    </source>
</evidence>
<proteinExistence type="predicted"/>
<dbReference type="PANTHER" id="PTHR38591">
    <property type="entry name" value="HYDROLASE"/>
    <property type="match status" value="1"/>
</dbReference>
<accession>A0A4R9G8R3</accession>
<dbReference type="InterPro" id="IPR010791">
    <property type="entry name" value="AttH_dom"/>
</dbReference>
<comment type="caution">
    <text evidence="2">The sequence shown here is derived from an EMBL/GenBank/DDBJ whole genome shotgun (WGS) entry which is preliminary data.</text>
</comment>
<dbReference type="PANTHER" id="PTHR38591:SF1">
    <property type="entry name" value="BLL1000 PROTEIN"/>
    <property type="match status" value="1"/>
</dbReference>
<dbReference type="EMBL" id="RQEP01000005">
    <property type="protein sequence ID" value="TGK07257.1"/>
    <property type="molecule type" value="Genomic_DNA"/>
</dbReference>
<sequence>MLLSILNIKTKIRRKSLTSTLLILILSILFFTANQDRFAADPGKAEHKEKTATFKSFKFPQDHLFHKGYRVEWCYFIGILNTEQGKELGYELSFFRAYLGPKVALYPVHFAISDMEEEKHKTSQTLERELGDVAGQNSTSLWSGDYRMEVTDQGNITISAFPRTEAGFGLELELSSKPKDVLVHGKNGKSLKSRTNPKFYSHYYSVPRMETKGSLYLEGKEYNVKSGTSWMDHEWSSPEGAEPAFDLSSKDISWDWICIQMEDGSDIMAFNFRSKSSPASETFGSFRGPDGKVVTFEKENELNFQPEDKSWKSNATDISYKLKWKLISERFKLNISPKFEEQEFDARSSTGLAYWEGGVNVAGEIDGKTVKGKGYLELKPSR</sequence>
<feature type="domain" description="AttH" evidence="1">
    <location>
        <begin position="71"/>
        <end position="237"/>
    </location>
</feature>
<keyword evidence="3" id="KW-1185">Reference proteome</keyword>
<dbReference type="Gene3D" id="2.40.370.10">
    <property type="entry name" value="AttH-like domain"/>
    <property type="match status" value="2"/>
</dbReference>